<evidence type="ECO:0000313" key="3">
    <source>
        <dbReference type="EMBL" id="KRW99530.1"/>
    </source>
</evidence>
<comment type="caution">
    <text evidence="3">The sequence shown here is derived from an EMBL/GenBank/DDBJ whole genome shotgun (WGS) entry which is preliminary data.</text>
</comment>
<gene>
    <name evidence="3" type="ORF">PPERSA_02388</name>
</gene>
<name>A0A0V0QBJ5_PSEPJ</name>
<reference evidence="3 4" key="1">
    <citation type="journal article" date="2015" name="Sci. Rep.">
        <title>Genome of the facultative scuticociliatosis pathogen Pseudocohnilembus persalinus provides insight into its virulence through horizontal gene transfer.</title>
        <authorList>
            <person name="Xiong J."/>
            <person name="Wang G."/>
            <person name="Cheng J."/>
            <person name="Tian M."/>
            <person name="Pan X."/>
            <person name="Warren A."/>
            <person name="Jiang C."/>
            <person name="Yuan D."/>
            <person name="Miao W."/>
        </authorList>
    </citation>
    <scope>NUCLEOTIDE SEQUENCE [LARGE SCALE GENOMIC DNA]</scope>
    <source>
        <strain evidence="3">36N120E</strain>
    </source>
</reference>
<feature type="compositionally biased region" description="Low complexity" evidence="1">
    <location>
        <begin position="70"/>
        <end position="91"/>
    </location>
</feature>
<evidence type="ECO:0000256" key="2">
    <source>
        <dbReference type="SAM" id="Phobius"/>
    </source>
</evidence>
<keyword evidence="2" id="KW-0812">Transmembrane</keyword>
<keyword evidence="4" id="KW-1185">Reference proteome</keyword>
<dbReference type="Proteomes" id="UP000054937">
    <property type="component" value="Unassembled WGS sequence"/>
</dbReference>
<dbReference type="EMBL" id="LDAU01000210">
    <property type="protein sequence ID" value="KRW99530.1"/>
    <property type="molecule type" value="Genomic_DNA"/>
</dbReference>
<evidence type="ECO:0000256" key="1">
    <source>
        <dbReference type="SAM" id="MobiDB-lite"/>
    </source>
</evidence>
<proteinExistence type="predicted"/>
<protein>
    <recommendedName>
        <fullName evidence="5">Transmembrane protein</fullName>
    </recommendedName>
</protein>
<dbReference type="AlphaFoldDB" id="A0A0V0QBJ5"/>
<dbReference type="InParanoid" id="A0A0V0QBJ5"/>
<sequence>MKDQAIPTHNQDIPALQNPSQDIKNLPILQNDIEIAKMDSQNSGNFSQKQHNNYVYNQFNSYKSQNSISNANSVSQSQQSQQSHSQNSNHGNQDEFSAQAASQQENQKTEDDESEKNFPKKVIYLSVFLLLVGIATLIIGIFQPYFFILTAICLIPALYYVYKYIRYHLSQNQEQKQKVLDGIPGKK</sequence>
<evidence type="ECO:0000313" key="4">
    <source>
        <dbReference type="Proteomes" id="UP000054937"/>
    </source>
</evidence>
<organism evidence="3 4">
    <name type="scientific">Pseudocohnilembus persalinus</name>
    <name type="common">Ciliate</name>
    <dbReference type="NCBI Taxonomy" id="266149"/>
    <lineage>
        <taxon>Eukaryota</taxon>
        <taxon>Sar</taxon>
        <taxon>Alveolata</taxon>
        <taxon>Ciliophora</taxon>
        <taxon>Intramacronucleata</taxon>
        <taxon>Oligohymenophorea</taxon>
        <taxon>Scuticociliatia</taxon>
        <taxon>Philasterida</taxon>
        <taxon>Pseudocohnilembidae</taxon>
        <taxon>Pseudocohnilembus</taxon>
    </lineage>
</organism>
<feature type="transmembrane region" description="Helical" evidence="2">
    <location>
        <begin position="145"/>
        <end position="162"/>
    </location>
</feature>
<evidence type="ECO:0008006" key="5">
    <source>
        <dbReference type="Google" id="ProtNLM"/>
    </source>
</evidence>
<feature type="region of interest" description="Disordered" evidence="1">
    <location>
        <begin position="70"/>
        <end position="115"/>
    </location>
</feature>
<feature type="transmembrane region" description="Helical" evidence="2">
    <location>
        <begin position="122"/>
        <end position="139"/>
    </location>
</feature>
<keyword evidence="2" id="KW-1133">Transmembrane helix</keyword>
<accession>A0A0V0QBJ5</accession>
<feature type="region of interest" description="Disordered" evidence="1">
    <location>
        <begin position="1"/>
        <end position="22"/>
    </location>
</feature>
<feature type="compositionally biased region" description="Polar residues" evidence="1">
    <location>
        <begin position="7"/>
        <end position="22"/>
    </location>
</feature>
<dbReference type="OMA" id="MASNDQY"/>
<keyword evidence="2" id="KW-0472">Membrane</keyword>
<feature type="compositionally biased region" description="Polar residues" evidence="1">
    <location>
        <begin position="94"/>
        <end position="106"/>
    </location>
</feature>